<keyword evidence="4" id="KW-1185">Reference proteome</keyword>
<dbReference type="KEGG" id="hhg:XM38_051720"/>
<keyword evidence="3" id="KW-0378">Hydrolase</keyword>
<dbReference type="Pfam" id="PF00723">
    <property type="entry name" value="Glyco_hydro_15"/>
    <property type="match status" value="1"/>
</dbReference>
<accession>A0A1Z3HVM3</accession>
<evidence type="ECO:0000259" key="2">
    <source>
        <dbReference type="Pfam" id="PF19291"/>
    </source>
</evidence>
<dbReference type="GO" id="GO:0004555">
    <property type="term" value="F:alpha,alpha-trehalase activity"/>
    <property type="evidence" value="ECO:0007669"/>
    <property type="project" value="UniProtKB-EC"/>
</dbReference>
<dbReference type="OrthoDB" id="3902805at2"/>
<evidence type="ECO:0000313" key="4">
    <source>
        <dbReference type="Proteomes" id="UP000191901"/>
    </source>
</evidence>
<dbReference type="Proteomes" id="UP000191901">
    <property type="component" value="Chromosome"/>
</dbReference>
<gene>
    <name evidence="3" type="ORF">XM38_051720</name>
</gene>
<proteinExistence type="predicted"/>
<dbReference type="Gene3D" id="1.50.10.10">
    <property type="match status" value="1"/>
</dbReference>
<dbReference type="InterPro" id="IPR045582">
    <property type="entry name" value="Trehalase-like_N"/>
</dbReference>
<dbReference type="AlphaFoldDB" id="A0A1Z3HVM3"/>
<reference evidence="3 4" key="1">
    <citation type="journal article" date="2016" name="Biochim. Biophys. Acta">
        <title>Characterization of red-shifted phycobilisomes isolated from the chlorophyll f-containing cyanobacterium Halomicronema hongdechloris.</title>
        <authorList>
            <person name="Li Y."/>
            <person name="Lin Y."/>
            <person name="Garvey C.J."/>
            <person name="Birch D."/>
            <person name="Corkery R.W."/>
            <person name="Loughlin P.C."/>
            <person name="Scheer H."/>
            <person name="Willows R.D."/>
            <person name="Chen M."/>
        </authorList>
    </citation>
    <scope>NUCLEOTIDE SEQUENCE [LARGE SCALE GENOMIC DNA]</scope>
    <source>
        <strain evidence="3 4">C2206</strain>
    </source>
</reference>
<organism evidence="3 4">
    <name type="scientific">Halomicronema hongdechloris C2206</name>
    <dbReference type="NCBI Taxonomy" id="1641165"/>
    <lineage>
        <taxon>Bacteria</taxon>
        <taxon>Bacillati</taxon>
        <taxon>Cyanobacteriota</taxon>
        <taxon>Cyanophyceae</taxon>
        <taxon>Nodosilineales</taxon>
        <taxon>Nodosilineaceae</taxon>
        <taxon>Halomicronema</taxon>
    </lineage>
</organism>
<dbReference type="GO" id="GO:0005975">
    <property type="term" value="P:carbohydrate metabolic process"/>
    <property type="evidence" value="ECO:0007669"/>
    <property type="project" value="InterPro"/>
</dbReference>
<protein>
    <submittedName>
        <fullName evidence="3">Trehalase</fullName>
        <ecNumber evidence="3">3.2.1.28</ecNumber>
    </submittedName>
</protein>
<feature type="domain" description="GH15-like" evidence="1">
    <location>
        <begin position="231"/>
        <end position="606"/>
    </location>
</feature>
<keyword evidence="3" id="KW-0326">Glycosidase</keyword>
<dbReference type="Pfam" id="PF19291">
    <property type="entry name" value="TREH_N"/>
    <property type="match status" value="1"/>
</dbReference>
<evidence type="ECO:0000313" key="3">
    <source>
        <dbReference type="EMBL" id="ASC74197.1"/>
    </source>
</evidence>
<dbReference type="RefSeq" id="WP_088431388.1">
    <property type="nucleotide sequence ID" value="NZ_CP021983.2"/>
</dbReference>
<dbReference type="InterPro" id="IPR011613">
    <property type="entry name" value="GH15-like"/>
</dbReference>
<sequence length="623" mass="70487">MAYQPIEHYGIIGNMYTTALVGLNGSIDWLCFPNHDSPSVFAAILDDQKGGCFKISPSLASSPTSQVKHRQLYWPATNVLITRFLTSEGVGEIIDFMPVGLSSEEIGYHCLIREVRVVRGTMQFEVECCPAFNYARDTHDTTLTPKGVCFYSDQMSLGLATDVPLQEKGKGVWGEFALSQGEIAVFVLQGIEAGAGCGLPIPPAKATDLFKHTVHYWRQWLSQCTYRGRWREMVERSALTLKLLTFEPTGAIVAAATCGLPEGIGGERNWDYRYTWIRDAAFTLYGLLRIGFTEEAAQFMNWIEQRCRELNPDGSLQIMYGIDGRHKLPEETLHHLDGYRGSRPIRIGNAAYAQLQLDIYGELMQAVYLYDKYGMPISYDLWIHLRRLVDWVCDHWHKPDEGIWEFRSGQQHFVYSKLMCWVALDRALRLSNKRSFPADRQRWLAVRDRIYEDIMEQGWDQNRQAFVQYYGSQSLDASNLMASLMLFVSPTDPRILKTLDAILCPPQQGGLVANSLVYRYNPEELPDGLQGQEGTFNLCTFWLVEALTEAGLADPKKLEDARLMFEGMLGYANHLGLYAEEIGSSGEALGNYPQAFTHLSLISAAWHLDKALTNGSYISQMPY</sequence>
<feature type="domain" description="Trehalase-like N-terminal" evidence="2">
    <location>
        <begin position="4"/>
        <end position="141"/>
    </location>
</feature>
<dbReference type="EC" id="3.2.1.28" evidence="3"/>
<evidence type="ECO:0000259" key="1">
    <source>
        <dbReference type="Pfam" id="PF00723"/>
    </source>
</evidence>
<dbReference type="PANTHER" id="PTHR31616">
    <property type="entry name" value="TREHALASE"/>
    <property type="match status" value="1"/>
</dbReference>
<dbReference type="EMBL" id="CP021983">
    <property type="protein sequence ID" value="ASC74197.1"/>
    <property type="molecule type" value="Genomic_DNA"/>
</dbReference>
<dbReference type="SUPFAM" id="SSF48208">
    <property type="entry name" value="Six-hairpin glycosidases"/>
    <property type="match status" value="1"/>
</dbReference>
<dbReference type="InterPro" id="IPR012341">
    <property type="entry name" value="6hp_glycosidase-like_sf"/>
</dbReference>
<dbReference type="PANTHER" id="PTHR31616:SF0">
    <property type="entry name" value="GLUCAN 1,4-ALPHA-GLUCOSIDASE"/>
    <property type="match status" value="1"/>
</dbReference>
<name>A0A1Z3HVM3_9CYAN</name>
<dbReference type="InterPro" id="IPR008928">
    <property type="entry name" value="6-hairpin_glycosidase_sf"/>
</dbReference>